<dbReference type="OrthoDB" id="9779902at2"/>
<dbReference type="EMBL" id="RHHR01000013">
    <property type="protein sequence ID" value="RNB74824.1"/>
    <property type="molecule type" value="Genomic_DNA"/>
</dbReference>
<name>A0A3M8CGD9_9BACL</name>
<dbReference type="PANTHER" id="PTHR43000">
    <property type="entry name" value="DTDP-D-GLUCOSE 4,6-DEHYDRATASE-RELATED"/>
    <property type="match status" value="1"/>
</dbReference>
<dbReference type="Pfam" id="PF01370">
    <property type="entry name" value="Epimerase"/>
    <property type="match status" value="1"/>
</dbReference>
<evidence type="ECO:0000313" key="4">
    <source>
        <dbReference type="Proteomes" id="UP000282028"/>
    </source>
</evidence>
<dbReference type="Proteomes" id="UP000282028">
    <property type="component" value="Unassembled WGS sequence"/>
</dbReference>
<dbReference type="AlphaFoldDB" id="A0A3M8CGD9"/>
<gene>
    <name evidence="3" type="ORF">EDM52_08850</name>
</gene>
<evidence type="ECO:0000313" key="3">
    <source>
        <dbReference type="EMBL" id="RNB74824.1"/>
    </source>
</evidence>
<evidence type="ECO:0000259" key="2">
    <source>
        <dbReference type="Pfam" id="PF01370"/>
    </source>
</evidence>
<dbReference type="CDD" id="cd05258">
    <property type="entry name" value="CDP_TE_SDR_e"/>
    <property type="match status" value="1"/>
</dbReference>
<dbReference type="InterPro" id="IPR036291">
    <property type="entry name" value="NAD(P)-bd_dom_sf"/>
</dbReference>
<comment type="caution">
    <text evidence="3">The sequence shown here is derived from an EMBL/GenBank/DDBJ whole genome shotgun (WGS) entry which is preliminary data.</text>
</comment>
<dbReference type="RefSeq" id="WP_122908642.1">
    <property type="nucleotide sequence ID" value="NZ_CBCSBE010000005.1"/>
</dbReference>
<dbReference type="Gene3D" id="3.40.50.720">
    <property type="entry name" value="NAD(P)-binding Rossmann-like Domain"/>
    <property type="match status" value="1"/>
</dbReference>
<dbReference type="InterPro" id="IPR001509">
    <property type="entry name" value="Epimerase_deHydtase"/>
</dbReference>
<proteinExistence type="inferred from homology"/>
<keyword evidence="4" id="KW-1185">Reference proteome</keyword>
<comment type="similarity">
    <text evidence="1">Belongs to the NAD(P)-dependent epimerase/dehydratase family.</text>
</comment>
<dbReference type="SUPFAM" id="SSF51735">
    <property type="entry name" value="NAD(P)-binding Rossmann-fold domains"/>
    <property type="match status" value="1"/>
</dbReference>
<protein>
    <submittedName>
        <fullName evidence="3">NAD-dependent epimerase/dehydratase family protein</fullName>
    </submittedName>
</protein>
<feature type="domain" description="NAD-dependent epimerase/dehydratase" evidence="2">
    <location>
        <begin position="4"/>
        <end position="279"/>
    </location>
</feature>
<organism evidence="3 4">
    <name type="scientific">Brevibacillus invocatus</name>
    <dbReference type="NCBI Taxonomy" id="173959"/>
    <lineage>
        <taxon>Bacteria</taxon>
        <taxon>Bacillati</taxon>
        <taxon>Bacillota</taxon>
        <taxon>Bacilli</taxon>
        <taxon>Bacillales</taxon>
        <taxon>Paenibacillaceae</taxon>
        <taxon>Brevibacillus</taxon>
    </lineage>
</organism>
<reference evidence="3 4" key="1">
    <citation type="submission" date="2018-10" db="EMBL/GenBank/DDBJ databases">
        <title>Phylogenomics of Brevibacillus.</title>
        <authorList>
            <person name="Dunlap C."/>
        </authorList>
    </citation>
    <scope>NUCLEOTIDE SEQUENCE [LARGE SCALE GENOMIC DNA]</scope>
    <source>
        <strain evidence="3 4">JCM 12215</strain>
    </source>
</reference>
<sequence length="358" mass="40340">MAVVVVTGSAGLIGSEAAAFYAARGYHVVGIDNNMRQTFFGEEGSTLWNRTQLIQEFGHSYEHHDVDIRDREELDRIFARFGQAISLIIHTAAQPSHDWAASHPIMDFTVNANGTLHLLEAARSHCPDAVFVFTSTNKVYGDAPNRLPLVEKATRWEVEESHPYHLGIKEDMSVDQNMHSLFGASKLAADILVQEYGRYFGLRTVCFRGGVLSGSRQAGVPLHGFINYLMKCAMTGTAYTILGYKGKQVRDVIHAKDVIGAIDAVFTRPPNPGEVYNLGGGIYSNISMLEAIKLTEKITGRTVDYQYRDQHRAGDHIWYVSDIQKLMDHYPEWRISYSISMIMEEIHEQNRERWSLAR</sequence>
<evidence type="ECO:0000256" key="1">
    <source>
        <dbReference type="ARBA" id="ARBA00007637"/>
    </source>
</evidence>
<accession>A0A3M8CGD9</accession>